<reference evidence="2 3" key="1">
    <citation type="submission" date="2018-03" db="EMBL/GenBank/DDBJ databases">
        <authorList>
            <person name="Keele B.F."/>
        </authorList>
    </citation>
    <scope>NUCLEOTIDE SEQUENCE [LARGE SCALE GENOMIC DNA]</scope>
    <source>
        <strain evidence="2 3">CeCT 8812</strain>
    </source>
</reference>
<evidence type="ECO:0000256" key="1">
    <source>
        <dbReference type="SAM" id="Phobius"/>
    </source>
</evidence>
<keyword evidence="1" id="KW-0812">Transmembrane</keyword>
<evidence type="ECO:0000313" key="2">
    <source>
        <dbReference type="EMBL" id="SPF28397.1"/>
    </source>
</evidence>
<organism evidence="2 3">
    <name type="scientific">Pontivivens insulae</name>
    <dbReference type="NCBI Taxonomy" id="1639689"/>
    <lineage>
        <taxon>Bacteria</taxon>
        <taxon>Pseudomonadati</taxon>
        <taxon>Pseudomonadota</taxon>
        <taxon>Alphaproteobacteria</taxon>
        <taxon>Rhodobacterales</taxon>
        <taxon>Paracoccaceae</taxon>
        <taxon>Pontivivens</taxon>
    </lineage>
</organism>
<name>A0A2R8A831_9RHOB</name>
<dbReference type="Proteomes" id="UP000244932">
    <property type="component" value="Unassembled WGS sequence"/>
</dbReference>
<dbReference type="EMBL" id="OMKW01000001">
    <property type="protein sequence ID" value="SPF28397.1"/>
    <property type="molecule type" value="Genomic_DNA"/>
</dbReference>
<keyword evidence="1" id="KW-1133">Transmembrane helix</keyword>
<feature type="transmembrane region" description="Helical" evidence="1">
    <location>
        <begin position="31"/>
        <end position="48"/>
    </location>
</feature>
<feature type="transmembrane region" description="Helical" evidence="1">
    <location>
        <begin position="142"/>
        <end position="170"/>
    </location>
</feature>
<sequence length="252" mass="28258">MDTLYISIIREFRGATGGKITGFIFKFMRPVFLLGAFYVIYEIVGRLPVIRGDFMLYLLTGIFLYLAHIQAVKQIKGMGHNQAGMMFYAKTSTLVNIMSTAINEAYILAISIILILLVIFLYRGELDIYNPPGLLAPLALAWASGLAVGLLFMAFTPFAPGIIPGLYNVYRRLQMITSGKMFVANSLPLATLPFFSWNPLFHTIDQARGETFVNYTPMRTNIEYPLQFTVVAITLALIVEFALRIRSTRGVE</sequence>
<evidence type="ECO:0000313" key="3">
    <source>
        <dbReference type="Proteomes" id="UP000244932"/>
    </source>
</evidence>
<accession>A0A2R8A831</accession>
<keyword evidence="1" id="KW-0472">Membrane</keyword>
<feature type="transmembrane region" description="Helical" evidence="1">
    <location>
        <begin position="224"/>
        <end position="243"/>
    </location>
</feature>
<protein>
    <recommendedName>
        <fullName evidence="4">Polysialic acid transport protein KpsM</fullName>
    </recommendedName>
</protein>
<keyword evidence="3" id="KW-1185">Reference proteome</keyword>
<dbReference type="RefSeq" id="WP_146186113.1">
    <property type="nucleotide sequence ID" value="NZ_OMKW01000001.1"/>
</dbReference>
<feature type="transmembrane region" description="Helical" evidence="1">
    <location>
        <begin position="54"/>
        <end position="72"/>
    </location>
</feature>
<gene>
    <name evidence="2" type="ORF">POI8812_00696</name>
</gene>
<dbReference type="AlphaFoldDB" id="A0A2R8A831"/>
<feature type="transmembrane region" description="Helical" evidence="1">
    <location>
        <begin position="182"/>
        <end position="204"/>
    </location>
</feature>
<proteinExistence type="predicted"/>
<evidence type="ECO:0008006" key="4">
    <source>
        <dbReference type="Google" id="ProtNLM"/>
    </source>
</evidence>
<feature type="transmembrane region" description="Helical" evidence="1">
    <location>
        <begin position="93"/>
        <end position="122"/>
    </location>
</feature>
<dbReference type="OrthoDB" id="7835223at2"/>